<keyword evidence="3" id="KW-1185">Reference proteome</keyword>
<dbReference type="GeneID" id="94193649"/>
<dbReference type="RefSeq" id="XP_067714237.1">
    <property type="nucleotide sequence ID" value="XM_067858136.1"/>
</dbReference>
<evidence type="ECO:0000313" key="3">
    <source>
        <dbReference type="Proteomes" id="UP001497744"/>
    </source>
</evidence>
<name>A0AAV4LQD1_BABCB</name>
<dbReference type="EMBL" id="BPLF01000001">
    <property type="protein sequence ID" value="GIX62168.1"/>
    <property type="molecule type" value="Genomic_DNA"/>
</dbReference>
<feature type="region of interest" description="Disordered" evidence="1">
    <location>
        <begin position="298"/>
        <end position="317"/>
    </location>
</feature>
<gene>
    <name evidence="2" type="ORF">BcabD6B2_16030</name>
</gene>
<sequence length="351" mass="38116">MGAPKAQLTDWPEDLKEVIDWFLRVGGKDTGNQDNDKSGALKNAVEKLKGYESFKSALGNGDLGGLFKKVAEGLQSFIGYDNNGTQELKDKGIALKSGYTSSYGSAKWENQLDQPESQEAKKAAKLFLGSTPILYFGLTYIYCKCSNTERYGGWNNMKMSNTSSPLYLFMSAMGFKITELQNIQGSQVARHLISNHTYGFDELRKAKKSEASYSGYLDNINLYGEGKISNSAASCPLYALYNASTAYLKSRFTGSEVQDETLQEIKKKLFNFRDSCGYSYSELQYEINNFLTAVELSQPSTSHASPDTPPSPAGPVAGTLTTLGLGGGAAAAYLFNLGGAKTLVNGLLKIG</sequence>
<protein>
    <submittedName>
        <fullName evidence="2">Variant erythrocyte surface antigen-1 family protein</fullName>
    </submittedName>
</protein>
<evidence type="ECO:0000313" key="2">
    <source>
        <dbReference type="EMBL" id="GIX62168.1"/>
    </source>
</evidence>
<proteinExistence type="predicted"/>
<dbReference type="AlphaFoldDB" id="A0AAV4LQD1"/>
<organism evidence="2 3">
    <name type="scientific">Babesia caballi</name>
    <dbReference type="NCBI Taxonomy" id="5871"/>
    <lineage>
        <taxon>Eukaryota</taxon>
        <taxon>Sar</taxon>
        <taxon>Alveolata</taxon>
        <taxon>Apicomplexa</taxon>
        <taxon>Aconoidasida</taxon>
        <taxon>Piroplasmida</taxon>
        <taxon>Babesiidae</taxon>
        <taxon>Babesia</taxon>
    </lineage>
</organism>
<dbReference type="Proteomes" id="UP001497744">
    <property type="component" value="Unassembled WGS sequence"/>
</dbReference>
<evidence type="ECO:0000256" key="1">
    <source>
        <dbReference type="SAM" id="MobiDB-lite"/>
    </source>
</evidence>
<comment type="caution">
    <text evidence="2">The sequence shown here is derived from an EMBL/GenBank/DDBJ whole genome shotgun (WGS) entry which is preliminary data.</text>
</comment>
<reference evidence="2 3" key="1">
    <citation type="submission" date="2021-06" db="EMBL/GenBank/DDBJ databases">
        <title>Genome sequence of Babesia caballi.</title>
        <authorList>
            <person name="Yamagishi J."/>
            <person name="Kidaka T."/>
            <person name="Ochi A."/>
        </authorList>
    </citation>
    <scope>NUCLEOTIDE SEQUENCE [LARGE SCALE GENOMIC DNA]</scope>
    <source>
        <strain evidence="2">USDA-D6B2</strain>
    </source>
</reference>
<accession>A0AAV4LQD1</accession>